<dbReference type="Proteomes" id="UP001054945">
    <property type="component" value="Unassembled WGS sequence"/>
</dbReference>
<keyword evidence="2" id="KW-1185">Reference proteome</keyword>
<organism evidence="1 2">
    <name type="scientific">Caerostris extrusa</name>
    <name type="common">Bark spider</name>
    <name type="synonym">Caerostris bankana</name>
    <dbReference type="NCBI Taxonomy" id="172846"/>
    <lineage>
        <taxon>Eukaryota</taxon>
        <taxon>Metazoa</taxon>
        <taxon>Ecdysozoa</taxon>
        <taxon>Arthropoda</taxon>
        <taxon>Chelicerata</taxon>
        <taxon>Arachnida</taxon>
        <taxon>Araneae</taxon>
        <taxon>Araneomorphae</taxon>
        <taxon>Entelegynae</taxon>
        <taxon>Araneoidea</taxon>
        <taxon>Araneidae</taxon>
        <taxon>Caerostris</taxon>
    </lineage>
</organism>
<sequence length="104" mass="11865">HLNHNSPSTFIAIKFIVYKKFLTPIPSVVAEAKELYLLVHEIFRAPMGIEFYDPRFSDGYFRILTTISCKKAYIHFLLFSLEMHRGAPSSEGKDPPEDNGGCSR</sequence>
<protein>
    <submittedName>
        <fullName evidence="1">Uncharacterized protein</fullName>
    </submittedName>
</protein>
<accession>A0AAV4RNV4</accession>
<feature type="non-terminal residue" evidence="1">
    <location>
        <position position="1"/>
    </location>
</feature>
<evidence type="ECO:0000313" key="2">
    <source>
        <dbReference type="Proteomes" id="UP001054945"/>
    </source>
</evidence>
<gene>
    <name evidence="1" type="ORF">CEXT_121381</name>
</gene>
<dbReference type="EMBL" id="BPLR01008049">
    <property type="protein sequence ID" value="GIY21678.1"/>
    <property type="molecule type" value="Genomic_DNA"/>
</dbReference>
<comment type="caution">
    <text evidence="1">The sequence shown here is derived from an EMBL/GenBank/DDBJ whole genome shotgun (WGS) entry which is preliminary data.</text>
</comment>
<evidence type="ECO:0000313" key="1">
    <source>
        <dbReference type="EMBL" id="GIY21678.1"/>
    </source>
</evidence>
<dbReference type="AlphaFoldDB" id="A0AAV4RNV4"/>
<proteinExistence type="predicted"/>
<reference evidence="1 2" key="1">
    <citation type="submission" date="2021-06" db="EMBL/GenBank/DDBJ databases">
        <title>Caerostris extrusa draft genome.</title>
        <authorList>
            <person name="Kono N."/>
            <person name="Arakawa K."/>
        </authorList>
    </citation>
    <scope>NUCLEOTIDE SEQUENCE [LARGE SCALE GENOMIC DNA]</scope>
</reference>
<name>A0AAV4RNV4_CAEEX</name>